<dbReference type="Proteomes" id="UP000655044">
    <property type="component" value="Unassembled WGS sequence"/>
</dbReference>
<evidence type="ECO:0000256" key="1">
    <source>
        <dbReference type="SAM" id="MobiDB-lite"/>
    </source>
</evidence>
<dbReference type="AlphaFoldDB" id="A0A8J3WDT0"/>
<evidence type="ECO:0000313" key="3">
    <source>
        <dbReference type="Proteomes" id="UP000655044"/>
    </source>
</evidence>
<evidence type="ECO:0000313" key="2">
    <source>
        <dbReference type="EMBL" id="GIH85473.1"/>
    </source>
</evidence>
<accession>A0A8J3WDT0</accession>
<comment type="caution">
    <text evidence="2">The sequence shown here is derived from an EMBL/GenBank/DDBJ whole genome shotgun (WGS) entry which is preliminary data.</text>
</comment>
<protein>
    <submittedName>
        <fullName evidence="2">Uncharacterized protein</fullName>
    </submittedName>
</protein>
<reference evidence="2" key="1">
    <citation type="submission" date="2021-01" db="EMBL/GenBank/DDBJ databases">
        <title>Whole genome shotgun sequence of Planobispora rosea NBRC 15558.</title>
        <authorList>
            <person name="Komaki H."/>
            <person name="Tamura T."/>
        </authorList>
    </citation>
    <scope>NUCLEOTIDE SEQUENCE</scope>
    <source>
        <strain evidence="2">NBRC 15558</strain>
    </source>
</reference>
<keyword evidence="3" id="KW-1185">Reference proteome</keyword>
<organism evidence="2 3">
    <name type="scientific">Planobispora rosea</name>
    <dbReference type="NCBI Taxonomy" id="35762"/>
    <lineage>
        <taxon>Bacteria</taxon>
        <taxon>Bacillati</taxon>
        <taxon>Actinomycetota</taxon>
        <taxon>Actinomycetes</taxon>
        <taxon>Streptosporangiales</taxon>
        <taxon>Streptosporangiaceae</taxon>
        <taxon>Planobispora</taxon>
    </lineage>
</organism>
<name>A0A8J3WDT0_PLARO</name>
<feature type="region of interest" description="Disordered" evidence="1">
    <location>
        <begin position="1"/>
        <end position="21"/>
    </location>
</feature>
<sequence>MAAERHFVSEQDLTAGGESRTTFTEDRASAVLSVVAPGLASPLFSGLTVVG</sequence>
<gene>
    <name evidence="2" type="ORF">Pro02_38810</name>
</gene>
<dbReference type="EMBL" id="BOOI01000035">
    <property type="protein sequence ID" value="GIH85473.1"/>
    <property type="molecule type" value="Genomic_DNA"/>
</dbReference>
<proteinExistence type="predicted"/>